<reference evidence="3 4" key="1">
    <citation type="submission" date="2023-07" db="EMBL/GenBank/DDBJ databases">
        <title>Sorghum-associated microbial communities from plants grown in Nebraska, USA.</title>
        <authorList>
            <person name="Schachtman D."/>
        </authorList>
    </citation>
    <scope>NUCLEOTIDE SEQUENCE [LARGE SCALE GENOMIC DNA]</scope>
    <source>
        <strain evidence="3 4">BE240</strain>
    </source>
</reference>
<dbReference type="InterPro" id="IPR010419">
    <property type="entry name" value="CO_DH_gsu"/>
</dbReference>
<dbReference type="Gene3D" id="3.30.530.20">
    <property type="match status" value="1"/>
</dbReference>
<dbReference type="Proteomes" id="UP001265550">
    <property type="component" value="Unassembled WGS sequence"/>
</dbReference>
<dbReference type="SUPFAM" id="SSF55961">
    <property type="entry name" value="Bet v1-like"/>
    <property type="match status" value="1"/>
</dbReference>
<dbReference type="PANTHER" id="PTHR38588">
    <property type="entry name" value="BLL0334 PROTEIN"/>
    <property type="match status" value="1"/>
</dbReference>
<keyword evidence="2" id="KW-0812">Transmembrane</keyword>
<proteinExistence type="predicted"/>
<dbReference type="Pfam" id="PF06240">
    <property type="entry name" value="COXG"/>
    <property type="match status" value="1"/>
</dbReference>
<name>A0ABU1V705_9BURK</name>
<evidence type="ECO:0000256" key="1">
    <source>
        <dbReference type="SAM" id="MobiDB-lite"/>
    </source>
</evidence>
<accession>A0ABU1V705</accession>
<evidence type="ECO:0000256" key="2">
    <source>
        <dbReference type="SAM" id="Phobius"/>
    </source>
</evidence>
<keyword evidence="4" id="KW-1185">Reference proteome</keyword>
<dbReference type="RefSeq" id="WP_204732884.1">
    <property type="nucleotide sequence ID" value="NZ_JAVDWE010000002.1"/>
</dbReference>
<organism evidence="3 4">
    <name type="scientific">Hydrogenophaga laconesensis</name>
    <dbReference type="NCBI Taxonomy" id="1805971"/>
    <lineage>
        <taxon>Bacteria</taxon>
        <taxon>Pseudomonadati</taxon>
        <taxon>Pseudomonadota</taxon>
        <taxon>Betaproteobacteria</taxon>
        <taxon>Burkholderiales</taxon>
        <taxon>Comamonadaceae</taxon>
        <taxon>Hydrogenophaga</taxon>
    </lineage>
</organism>
<feature type="compositionally biased region" description="Low complexity" evidence="1">
    <location>
        <begin position="157"/>
        <end position="184"/>
    </location>
</feature>
<feature type="transmembrane region" description="Helical" evidence="2">
    <location>
        <begin position="208"/>
        <end position="231"/>
    </location>
</feature>
<evidence type="ECO:0000313" key="3">
    <source>
        <dbReference type="EMBL" id="MDR7093236.1"/>
    </source>
</evidence>
<feature type="region of interest" description="Disordered" evidence="1">
    <location>
        <begin position="155"/>
        <end position="184"/>
    </location>
</feature>
<dbReference type="EMBL" id="JAVDWE010000002">
    <property type="protein sequence ID" value="MDR7093236.1"/>
    <property type="molecule type" value="Genomic_DNA"/>
</dbReference>
<protein>
    <submittedName>
        <fullName evidence="3">Carbon monoxide dehydrogenase subunit G</fullName>
    </submittedName>
</protein>
<comment type="caution">
    <text evidence="3">The sequence shown here is derived from an EMBL/GenBank/DDBJ whole genome shotgun (WGS) entry which is preliminary data.</text>
</comment>
<dbReference type="PANTHER" id="PTHR38588:SF1">
    <property type="entry name" value="BLL0334 PROTEIN"/>
    <property type="match status" value="1"/>
</dbReference>
<gene>
    <name evidence="3" type="ORF">J2X09_000968</name>
</gene>
<evidence type="ECO:0000313" key="4">
    <source>
        <dbReference type="Proteomes" id="UP001265550"/>
    </source>
</evidence>
<sequence>MKYEQSFQVAQNIATVWNFFSQFDRVAWCMPGLQKADVIDADSLDVVLAQRVGPMTATFQARVQITERVEQQSMGFTSIGKAVRGAIGNFRSTNSVTLASVDEGRATAVTVTGEVALGGALGSLGQKVVAKQAEKMTAEFARQLERVLSEGDEKKAAAAVDAAPTTGSVDSTPSASSSQSGSQAAVPAQIVAPHRVAPRQSPSMEGALLFWSRLTALGSLGTFAVGLVLLWRLT</sequence>
<keyword evidence="2" id="KW-1133">Transmembrane helix</keyword>
<dbReference type="InterPro" id="IPR023393">
    <property type="entry name" value="START-like_dom_sf"/>
</dbReference>
<keyword evidence="2" id="KW-0472">Membrane</keyword>